<comment type="caution">
    <text evidence="1">The sequence shown here is derived from an EMBL/GenBank/DDBJ whole genome shotgun (WGS) entry which is preliminary data.</text>
</comment>
<evidence type="ECO:0008006" key="3">
    <source>
        <dbReference type="Google" id="ProtNLM"/>
    </source>
</evidence>
<reference evidence="1 2" key="1">
    <citation type="submission" date="2015-09" db="EMBL/GenBank/DDBJ databases">
        <title>Genome announcement of multiple Pseudomonas syringae strains.</title>
        <authorList>
            <person name="Thakur S."/>
            <person name="Wang P.W."/>
            <person name="Gong Y."/>
            <person name="Weir B.S."/>
            <person name="Guttman D.S."/>
        </authorList>
    </citation>
    <scope>NUCLEOTIDE SEQUENCE [LARGE SCALE GENOMIC DNA]</scope>
    <source>
        <strain evidence="1 2">ICMP2823</strain>
    </source>
</reference>
<dbReference type="PROSITE" id="PS51257">
    <property type="entry name" value="PROKAR_LIPOPROTEIN"/>
    <property type="match status" value="1"/>
</dbReference>
<protein>
    <recommendedName>
        <fullName evidence="3">Lipoprotein</fullName>
    </recommendedName>
</protein>
<name>A0A0P9PA93_PSECA</name>
<proteinExistence type="predicted"/>
<dbReference type="AlphaFoldDB" id="A0A0P9PA93"/>
<dbReference type="EMBL" id="LJPX01000025">
    <property type="protein sequence ID" value="KPW81504.1"/>
    <property type="molecule type" value="Genomic_DNA"/>
</dbReference>
<organism evidence="1 2">
    <name type="scientific">Pseudomonas cannabina</name>
    <dbReference type="NCBI Taxonomy" id="86840"/>
    <lineage>
        <taxon>Bacteria</taxon>
        <taxon>Pseudomonadati</taxon>
        <taxon>Pseudomonadota</taxon>
        <taxon>Gammaproteobacteria</taxon>
        <taxon>Pseudomonadales</taxon>
        <taxon>Pseudomonadaceae</taxon>
        <taxon>Pseudomonas</taxon>
    </lineage>
</organism>
<gene>
    <name evidence="1" type="ORF">ALO81_03425</name>
</gene>
<evidence type="ECO:0000313" key="2">
    <source>
        <dbReference type="Proteomes" id="UP000050564"/>
    </source>
</evidence>
<dbReference type="Proteomes" id="UP000050564">
    <property type="component" value="Unassembled WGS sequence"/>
</dbReference>
<sequence>MMGGLFRSSFNSSCEVLMKSLSVISLLVVLSGCAAVIPKPDQASSVVYLSAAPKNTLLAESIDGSTVNDGRYFTVTPGHHLLEVLVLTDSDTDSTTQDFVDLDVADFQSDRSYRLVLTHNTINRDLKLLDEDGTVIREISI</sequence>
<dbReference type="PATRIC" id="fig|86840.3.peg.4863"/>
<accession>A0A0P9PA93</accession>
<evidence type="ECO:0000313" key="1">
    <source>
        <dbReference type="EMBL" id="KPW81504.1"/>
    </source>
</evidence>